<evidence type="ECO:0000313" key="1">
    <source>
        <dbReference type="EMBL" id="QHU05251.1"/>
    </source>
</evidence>
<reference evidence="1" key="1">
    <citation type="journal article" date="2020" name="Nature">
        <title>Giant virus diversity and host interactions through global metagenomics.</title>
        <authorList>
            <person name="Schulz F."/>
            <person name="Roux S."/>
            <person name="Paez-Espino D."/>
            <person name="Jungbluth S."/>
            <person name="Walsh D.A."/>
            <person name="Denef V.J."/>
            <person name="McMahon K.D."/>
            <person name="Konstantinidis K.T."/>
            <person name="Eloe-Fadrosh E.A."/>
            <person name="Kyrpides N.C."/>
            <person name="Woyke T."/>
        </authorList>
    </citation>
    <scope>NUCLEOTIDE SEQUENCE</scope>
    <source>
        <strain evidence="1">GVMAG-M-3300027734-16</strain>
    </source>
</reference>
<sequence length="103" mass="11716">MTSPIYLLAEAGKRFGRDKTGRSVVSVAYGTFPIFRTPETGTGCNIDFMSPLSNDPPHVYRLQIRTTKVYNIVVTKHEWDMADAIVTRFMNLRQAKIMMDSIQ</sequence>
<accession>A0A6C0JJN0</accession>
<dbReference type="EMBL" id="MN740410">
    <property type="protein sequence ID" value="QHU05251.1"/>
    <property type="molecule type" value="Genomic_DNA"/>
</dbReference>
<protein>
    <submittedName>
        <fullName evidence="1">Uncharacterized protein</fullName>
    </submittedName>
</protein>
<dbReference type="AlphaFoldDB" id="A0A6C0JJN0"/>
<name>A0A6C0JJN0_9ZZZZ</name>
<organism evidence="1">
    <name type="scientific">viral metagenome</name>
    <dbReference type="NCBI Taxonomy" id="1070528"/>
    <lineage>
        <taxon>unclassified sequences</taxon>
        <taxon>metagenomes</taxon>
        <taxon>organismal metagenomes</taxon>
    </lineage>
</organism>
<proteinExistence type="predicted"/>